<dbReference type="CDD" id="cd16325">
    <property type="entry name" value="LolA"/>
    <property type="match status" value="1"/>
</dbReference>
<evidence type="ECO:0000313" key="4">
    <source>
        <dbReference type="Proteomes" id="UP001319080"/>
    </source>
</evidence>
<dbReference type="PANTHER" id="PTHR35869:SF1">
    <property type="entry name" value="OUTER-MEMBRANE LIPOPROTEIN CARRIER PROTEIN"/>
    <property type="match status" value="1"/>
</dbReference>
<dbReference type="InterPro" id="IPR004564">
    <property type="entry name" value="OM_lipoprot_carrier_LolA-like"/>
</dbReference>
<gene>
    <name evidence="3" type="ORF">KK062_22935</name>
</gene>
<evidence type="ECO:0000313" key="3">
    <source>
        <dbReference type="EMBL" id="MBT1711117.1"/>
    </source>
</evidence>
<dbReference type="EMBL" id="JAHESE010000029">
    <property type="protein sequence ID" value="MBT1711117.1"/>
    <property type="molecule type" value="Genomic_DNA"/>
</dbReference>
<dbReference type="PANTHER" id="PTHR35869">
    <property type="entry name" value="OUTER-MEMBRANE LIPOPROTEIN CARRIER PROTEIN"/>
    <property type="match status" value="1"/>
</dbReference>
<feature type="signal peptide" evidence="2">
    <location>
        <begin position="1"/>
        <end position="24"/>
    </location>
</feature>
<dbReference type="InterPro" id="IPR029046">
    <property type="entry name" value="LolA/LolB/LppX"/>
</dbReference>
<dbReference type="Pfam" id="PF03548">
    <property type="entry name" value="LolA"/>
    <property type="match status" value="1"/>
</dbReference>
<evidence type="ECO:0000256" key="2">
    <source>
        <dbReference type="SAM" id="SignalP"/>
    </source>
</evidence>
<dbReference type="RefSeq" id="WP_254086693.1">
    <property type="nucleotide sequence ID" value="NZ_JAHESE010000029.1"/>
</dbReference>
<sequence length="216" mass="24911">MNNNRKFGVLVWICFVLIAGTAQAQQYAGYKPVTDLPAFKQRFATESQKVQTITADFTQEKVLTALTEKITSYGKFWFKRSNRVRIDYTKPFTYRMVMNGDKMLVRDEQKENRINVRSNKLFQQVNRIMIDCVQGTILDSKDFTSRVFESDKQYLLEMTPAGKSLKEFFKTIVLVVDKKDYSVRSIEMNEPAGDVTTITFTNKMLNAAVADEVFAL</sequence>
<accession>A0AAP2GWQ1</accession>
<keyword evidence="3" id="KW-0449">Lipoprotein</keyword>
<dbReference type="Proteomes" id="UP001319080">
    <property type="component" value="Unassembled WGS sequence"/>
</dbReference>
<protein>
    <submittedName>
        <fullName evidence="3">Outer membrane lipoprotein carrier protein LolA</fullName>
    </submittedName>
</protein>
<keyword evidence="1 2" id="KW-0732">Signal</keyword>
<dbReference type="Gene3D" id="2.50.20.10">
    <property type="entry name" value="Lipoprotein localisation LolA/LolB/LppX"/>
    <property type="match status" value="1"/>
</dbReference>
<reference evidence="3 4" key="1">
    <citation type="submission" date="2021-05" db="EMBL/GenBank/DDBJ databases">
        <title>A Polyphasic approach of four new species of the genus Ohtaekwangia: Ohtaekwangia histidinii sp. nov., Ohtaekwangia cretensis sp. nov., Ohtaekwangia indiensis sp. nov., Ohtaekwangia reichenbachii sp. nov. from diverse environment.</title>
        <authorList>
            <person name="Octaviana S."/>
        </authorList>
    </citation>
    <scope>NUCLEOTIDE SEQUENCE [LARGE SCALE GENOMIC DNA]</scope>
    <source>
        <strain evidence="3 4">PWU5</strain>
    </source>
</reference>
<organism evidence="3 4">
    <name type="scientific">Dawidia cretensis</name>
    <dbReference type="NCBI Taxonomy" id="2782350"/>
    <lineage>
        <taxon>Bacteria</taxon>
        <taxon>Pseudomonadati</taxon>
        <taxon>Bacteroidota</taxon>
        <taxon>Cytophagia</taxon>
        <taxon>Cytophagales</taxon>
        <taxon>Chryseotaleaceae</taxon>
        <taxon>Dawidia</taxon>
    </lineage>
</organism>
<comment type="caution">
    <text evidence="3">The sequence shown here is derived from an EMBL/GenBank/DDBJ whole genome shotgun (WGS) entry which is preliminary data.</text>
</comment>
<name>A0AAP2GWQ1_9BACT</name>
<dbReference type="SUPFAM" id="SSF89392">
    <property type="entry name" value="Prokaryotic lipoproteins and lipoprotein localization factors"/>
    <property type="match status" value="1"/>
</dbReference>
<feature type="chain" id="PRO_5042948860" evidence="2">
    <location>
        <begin position="25"/>
        <end position="216"/>
    </location>
</feature>
<proteinExistence type="predicted"/>
<dbReference type="AlphaFoldDB" id="A0AAP2GWQ1"/>
<evidence type="ECO:0000256" key="1">
    <source>
        <dbReference type="ARBA" id="ARBA00022729"/>
    </source>
</evidence>
<keyword evidence="4" id="KW-1185">Reference proteome</keyword>